<proteinExistence type="predicted"/>
<reference evidence="2" key="1">
    <citation type="submission" date="2022-11" db="UniProtKB">
        <authorList>
            <consortium name="WormBaseParasite"/>
        </authorList>
    </citation>
    <scope>IDENTIFICATION</scope>
</reference>
<evidence type="ECO:0000313" key="1">
    <source>
        <dbReference type="Proteomes" id="UP000887579"/>
    </source>
</evidence>
<organism evidence="1 2">
    <name type="scientific">Panagrolaimus sp. ES5</name>
    <dbReference type="NCBI Taxonomy" id="591445"/>
    <lineage>
        <taxon>Eukaryota</taxon>
        <taxon>Metazoa</taxon>
        <taxon>Ecdysozoa</taxon>
        <taxon>Nematoda</taxon>
        <taxon>Chromadorea</taxon>
        <taxon>Rhabditida</taxon>
        <taxon>Tylenchina</taxon>
        <taxon>Panagrolaimomorpha</taxon>
        <taxon>Panagrolaimoidea</taxon>
        <taxon>Panagrolaimidae</taxon>
        <taxon>Panagrolaimus</taxon>
    </lineage>
</organism>
<dbReference type="WBParaSite" id="ES5_v2.g25848.t1">
    <property type="protein sequence ID" value="ES5_v2.g25848.t1"/>
    <property type="gene ID" value="ES5_v2.g25848"/>
</dbReference>
<name>A0AC34G8F3_9BILA</name>
<protein>
    <submittedName>
        <fullName evidence="2">Uncharacterized protein</fullName>
    </submittedName>
</protein>
<accession>A0AC34G8F3</accession>
<sequence length="374" mass="42324">AKAHHELLTVAKDWLQSENESTRVIGYKVTAELCRGLPAIFYSKIEQFLPLMAQQFGELSTTEFSENVVLALFETMTLLCQLVPTAFLGSFISMEKEHAILEKLNEFLQCVLSKPVQFSASGFLGQLLSTLKNEETSKFHKKLQKLFESSVGWSKLCYSLCFQLKGKSLTEATVDQLIKNLVFLSSQISDAEEFGSFCQRIANVCSAEVALYSTESLRRKGIFKLTAACALQSTEERTKLLTQRMLPSLHREMLGKSSADKEDLQNLASEVGEILKKQIGAKEYAIILIECSKKANEKTAKRKEEAATLAVTNPQVAAQAKRRRHEKKAENRKRKLDELKPYRIAKRKARTDIRQKMDDADANFFDDDEEEVEE</sequence>
<dbReference type="Proteomes" id="UP000887579">
    <property type="component" value="Unplaced"/>
</dbReference>
<evidence type="ECO:0000313" key="2">
    <source>
        <dbReference type="WBParaSite" id="ES5_v2.g25848.t1"/>
    </source>
</evidence>